<dbReference type="InterPro" id="IPR010998">
    <property type="entry name" value="Integrase_recombinase_N"/>
</dbReference>
<feature type="compositionally biased region" description="Basic and acidic residues" evidence="2">
    <location>
        <begin position="48"/>
        <end position="62"/>
    </location>
</feature>
<evidence type="ECO:0000256" key="2">
    <source>
        <dbReference type="SAM" id="MobiDB-lite"/>
    </source>
</evidence>
<reference evidence="3 4" key="1">
    <citation type="journal article" date="2015" name="Genome Biol. Evol.">
        <title>Comparative Genomics of a Bacterivorous Green Alga Reveals Evolutionary Causalities and Consequences of Phago-Mixotrophic Mode of Nutrition.</title>
        <authorList>
            <person name="Burns J.A."/>
            <person name="Paasch A."/>
            <person name="Narechania A."/>
            <person name="Kim E."/>
        </authorList>
    </citation>
    <scope>NUCLEOTIDE SEQUENCE [LARGE SCALE GENOMIC DNA]</scope>
    <source>
        <strain evidence="3 4">PLY_AMNH</strain>
    </source>
</reference>
<keyword evidence="4" id="KW-1185">Reference proteome</keyword>
<comment type="caution">
    <text evidence="3">The sequence shown here is derived from an EMBL/GenBank/DDBJ whole genome shotgun (WGS) entry which is preliminary data.</text>
</comment>
<evidence type="ECO:0000313" key="3">
    <source>
        <dbReference type="EMBL" id="KAK3253806.1"/>
    </source>
</evidence>
<dbReference type="Gene3D" id="1.10.150.130">
    <property type="match status" value="1"/>
</dbReference>
<sequence length="197" mass="20756">MPRGVLQGAGGDVGRAGEHALLSAGPLQSQRKGEHRVKRRGSGVPRIKRGEVPDADHQDPGAEARGSSGSVETGSVAALGRGAGGGFTGRSAAQMQAAAMQPSTAGNYERHWSMFVDFCGVEGRDWMPATEATILLYVAFMLQKATVKGSSFPATIPLLGHQQLPRGLQLPQASELNVVDPYTKPVSLTKGSEKYFD</sequence>
<evidence type="ECO:0000313" key="4">
    <source>
        <dbReference type="Proteomes" id="UP001190700"/>
    </source>
</evidence>
<protein>
    <submittedName>
        <fullName evidence="3">Uncharacterized protein</fullName>
    </submittedName>
</protein>
<feature type="region of interest" description="Disordered" evidence="2">
    <location>
        <begin position="1"/>
        <end position="77"/>
    </location>
</feature>
<gene>
    <name evidence="3" type="ORF">CYMTET_36955</name>
</gene>
<keyword evidence="1" id="KW-0238">DNA-binding</keyword>
<dbReference type="SUPFAM" id="SSF47823">
    <property type="entry name" value="lambda integrase-like, N-terminal domain"/>
    <property type="match status" value="1"/>
</dbReference>
<organism evidence="3 4">
    <name type="scientific">Cymbomonas tetramitiformis</name>
    <dbReference type="NCBI Taxonomy" id="36881"/>
    <lineage>
        <taxon>Eukaryota</taxon>
        <taxon>Viridiplantae</taxon>
        <taxon>Chlorophyta</taxon>
        <taxon>Pyramimonadophyceae</taxon>
        <taxon>Pyramimonadales</taxon>
        <taxon>Pyramimonadaceae</taxon>
        <taxon>Cymbomonas</taxon>
    </lineage>
</organism>
<name>A0AAE0F6G9_9CHLO</name>
<dbReference type="EMBL" id="LGRX02024627">
    <property type="protein sequence ID" value="KAK3253806.1"/>
    <property type="molecule type" value="Genomic_DNA"/>
</dbReference>
<proteinExistence type="predicted"/>
<accession>A0AAE0F6G9</accession>
<dbReference type="GO" id="GO:0003677">
    <property type="term" value="F:DNA binding"/>
    <property type="evidence" value="ECO:0007669"/>
    <property type="project" value="UniProtKB-KW"/>
</dbReference>
<evidence type="ECO:0000256" key="1">
    <source>
        <dbReference type="ARBA" id="ARBA00023125"/>
    </source>
</evidence>
<dbReference type="Proteomes" id="UP001190700">
    <property type="component" value="Unassembled WGS sequence"/>
</dbReference>
<dbReference type="AlphaFoldDB" id="A0AAE0F6G9"/>